<dbReference type="GeneID" id="64669962"/>
<organism evidence="1 2">
    <name type="scientific">Suillus fuscotomentosus</name>
    <dbReference type="NCBI Taxonomy" id="1912939"/>
    <lineage>
        <taxon>Eukaryota</taxon>
        <taxon>Fungi</taxon>
        <taxon>Dikarya</taxon>
        <taxon>Basidiomycota</taxon>
        <taxon>Agaricomycotina</taxon>
        <taxon>Agaricomycetes</taxon>
        <taxon>Agaricomycetidae</taxon>
        <taxon>Boletales</taxon>
        <taxon>Suillineae</taxon>
        <taxon>Suillaceae</taxon>
        <taxon>Suillus</taxon>
    </lineage>
</organism>
<gene>
    <name evidence="1" type="ORF">F5891DRAFT_959639</name>
</gene>
<feature type="non-terminal residue" evidence="1">
    <location>
        <position position="1"/>
    </location>
</feature>
<keyword evidence="2" id="KW-1185">Reference proteome</keyword>
<accession>A0AAD4DXB2</accession>
<evidence type="ECO:0000313" key="2">
    <source>
        <dbReference type="Proteomes" id="UP001195769"/>
    </source>
</evidence>
<dbReference type="RefSeq" id="XP_041221400.1">
    <property type="nucleotide sequence ID" value="XM_041375664.1"/>
</dbReference>
<protein>
    <submittedName>
        <fullName evidence="1">Uncharacterized protein</fullName>
    </submittedName>
</protein>
<dbReference type="AlphaFoldDB" id="A0AAD4DXB2"/>
<sequence length="75" mass="8112">AYASWPIMTVVQRVDAQFYTHNILVANSVDSLTTAGVATQFLGKVFFTLLNDLGGRGLSIIPPLKDFTDHISGNS</sequence>
<reference evidence="1" key="1">
    <citation type="journal article" date="2020" name="New Phytol.">
        <title>Comparative genomics reveals dynamic genome evolution in host specialist ectomycorrhizal fungi.</title>
        <authorList>
            <person name="Lofgren L.A."/>
            <person name="Nguyen N.H."/>
            <person name="Vilgalys R."/>
            <person name="Ruytinx J."/>
            <person name="Liao H.L."/>
            <person name="Branco S."/>
            <person name="Kuo A."/>
            <person name="LaButti K."/>
            <person name="Lipzen A."/>
            <person name="Andreopoulos W."/>
            <person name="Pangilinan J."/>
            <person name="Riley R."/>
            <person name="Hundley H."/>
            <person name="Na H."/>
            <person name="Barry K."/>
            <person name="Grigoriev I.V."/>
            <person name="Stajich J.E."/>
            <person name="Kennedy P.G."/>
        </authorList>
    </citation>
    <scope>NUCLEOTIDE SEQUENCE</scope>
    <source>
        <strain evidence="1">FC203</strain>
    </source>
</reference>
<evidence type="ECO:0000313" key="1">
    <source>
        <dbReference type="EMBL" id="KAG1895824.1"/>
    </source>
</evidence>
<dbReference type="Proteomes" id="UP001195769">
    <property type="component" value="Unassembled WGS sequence"/>
</dbReference>
<proteinExistence type="predicted"/>
<comment type="caution">
    <text evidence="1">The sequence shown here is derived from an EMBL/GenBank/DDBJ whole genome shotgun (WGS) entry which is preliminary data.</text>
</comment>
<dbReference type="EMBL" id="JABBWK010000062">
    <property type="protein sequence ID" value="KAG1895824.1"/>
    <property type="molecule type" value="Genomic_DNA"/>
</dbReference>
<name>A0AAD4DXB2_9AGAM</name>